<dbReference type="InterPro" id="IPR007194">
    <property type="entry name" value="TRAPP_component"/>
</dbReference>
<dbReference type="GO" id="GO:0005801">
    <property type="term" value="C:cis-Golgi network"/>
    <property type="evidence" value="ECO:0007669"/>
    <property type="project" value="TreeGrafter"/>
</dbReference>
<organism evidence="2 3">
    <name type="scientific">Lipomyces starkeyi NRRL Y-11557</name>
    <dbReference type="NCBI Taxonomy" id="675824"/>
    <lineage>
        <taxon>Eukaryota</taxon>
        <taxon>Fungi</taxon>
        <taxon>Dikarya</taxon>
        <taxon>Ascomycota</taxon>
        <taxon>Saccharomycotina</taxon>
        <taxon>Lipomycetes</taxon>
        <taxon>Lipomycetales</taxon>
        <taxon>Lipomycetaceae</taxon>
        <taxon>Lipomyces</taxon>
    </lineage>
</organism>
<protein>
    <recommendedName>
        <fullName evidence="4">Trafficking protein particle complex subunit 6B</fullName>
    </recommendedName>
</protein>
<dbReference type="Pfam" id="PF04051">
    <property type="entry name" value="TRAPP"/>
    <property type="match status" value="1"/>
</dbReference>
<dbReference type="CDD" id="cd14944">
    <property type="entry name" value="TRAPPC6A_Trs33"/>
    <property type="match status" value="1"/>
</dbReference>
<dbReference type="PANTHER" id="PTHR12817">
    <property type="entry name" value="TRAFFICKING PROTEIN PARTICLE COMPLEX SUBUNIT 6B"/>
    <property type="match status" value="1"/>
</dbReference>
<sequence>MYTDPHAIYLNLSCLDFLLVELIPMSERVVEVIGERKTSNGNALPAILSEKDGRIGEEERRGAVFKHVEGLGYRVGQGLVERFSQDRPRFTDVLDVMKFICKDLWHLIFRKQIDNLKTNHRGVYVLTDNSFRLLMRMSTEVGGLDTVTRAQPYLWFPCGVLRGALANLGVQATVVAETTAIPVAVFHIQALRQD</sequence>
<evidence type="ECO:0000313" key="2">
    <source>
        <dbReference type="EMBL" id="ODQ72616.1"/>
    </source>
</evidence>
<evidence type="ECO:0008006" key="4">
    <source>
        <dbReference type="Google" id="ProtNLM"/>
    </source>
</evidence>
<dbReference type="Gene3D" id="3.30.1380.20">
    <property type="entry name" value="Trafficking protein particle complex subunit 3"/>
    <property type="match status" value="1"/>
</dbReference>
<keyword evidence="3" id="KW-1185">Reference proteome</keyword>
<evidence type="ECO:0000313" key="3">
    <source>
        <dbReference type="Proteomes" id="UP000094385"/>
    </source>
</evidence>
<dbReference type="GO" id="GO:0005802">
    <property type="term" value="C:trans-Golgi network"/>
    <property type="evidence" value="ECO:0007669"/>
    <property type="project" value="TreeGrafter"/>
</dbReference>
<dbReference type="InterPro" id="IPR024096">
    <property type="entry name" value="NO_sig/Golgi_transp_ligand-bd"/>
</dbReference>
<gene>
    <name evidence="2" type="ORF">LIPSTDRAFT_54292</name>
</gene>
<dbReference type="GO" id="GO:0030008">
    <property type="term" value="C:TRAPP complex"/>
    <property type="evidence" value="ECO:0007669"/>
    <property type="project" value="TreeGrafter"/>
</dbReference>
<name>A0A1E3Q4K0_LIPST</name>
<reference evidence="2 3" key="1">
    <citation type="journal article" date="2016" name="Proc. Natl. Acad. Sci. U.S.A.">
        <title>Comparative genomics of biotechnologically important yeasts.</title>
        <authorList>
            <person name="Riley R."/>
            <person name="Haridas S."/>
            <person name="Wolfe K.H."/>
            <person name="Lopes M.R."/>
            <person name="Hittinger C.T."/>
            <person name="Goeker M."/>
            <person name="Salamov A.A."/>
            <person name="Wisecaver J.H."/>
            <person name="Long T.M."/>
            <person name="Calvey C.H."/>
            <person name="Aerts A.L."/>
            <person name="Barry K.W."/>
            <person name="Choi C."/>
            <person name="Clum A."/>
            <person name="Coughlan A.Y."/>
            <person name="Deshpande S."/>
            <person name="Douglass A.P."/>
            <person name="Hanson S.J."/>
            <person name="Klenk H.-P."/>
            <person name="LaButti K.M."/>
            <person name="Lapidus A."/>
            <person name="Lindquist E.A."/>
            <person name="Lipzen A.M."/>
            <person name="Meier-Kolthoff J.P."/>
            <person name="Ohm R.A."/>
            <person name="Otillar R.P."/>
            <person name="Pangilinan J.L."/>
            <person name="Peng Y."/>
            <person name="Rokas A."/>
            <person name="Rosa C.A."/>
            <person name="Scheuner C."/>
            <person name="Sibirny A.A."/>
            <person name="Slot J.C."/>
            <person name="Stielow J.B."/>
            <person name="Sun H."/>
            <person name="Kurtzman C.P."/>
            <person name="Blackwell M."/>
            <person name="Grigoriev I.V."/>
            <person name="Jeffries T.W."/>
        </authorList>
    </citation>
    <scope>NUCLEOTIDE SEQUENCE [LARGE SCALE GENOMIC DNA]</scope>
    <source>
        <strain evidence="2 3">NRRL Y-11557</strain>
    </source>
</reference>
<dbReference type="PANTHER" id="PTHR12817:SF0">
    <property type="entry name" value="GEO08327P1"/>
    <property type="match status" value="1"/>
</dbReference>
<dbReference type="OrthoDB" id="941624at2759"/>
<dbReference type="EMBL" id="KV454295">
    <property type="protein sequence ID" value="ODQ72616.1"/>
    <property type="molecule type" value="Genomic_DNA"/>
</dbReference>
<dbReference type="GO" id="GO:0006888">
    <property type="term" value="P:endoplasmic reticulum to Golgi vesicle-mediated transport"/>
    <property type="evidence" value="ECO:0007669"/>
    <property type="project" value="TreeGrafter"/>
</dbReference>
<evidence type="ECO:0000256" key="1">
    <source>
        <dbReference type="ARBA" id="ARBA00006218"/>
    </source>
</evidence>
<accession>A0A1E3Q4K0</accession>
<dbReference type="Proteomes" id="UP000094385">
    <property type="component" value="Unassembled WGS sequence"/>
</dbReference>
<proteinExistence type="inferred from homology"/>
<dbReference type="SUPFAM" id="SSF111126">
    <property type="entry name" value="Ligand-binding domain in the NO signalling and Golgi transport"/>
    <property type="match status" value="1"/>
</dbReference>
<dbReference type="AlphaFoldDB" id="A0A1E3Q4K0"/>
<dbReference type="InterPro" id="IPR037992">
    <property type="entry name" value="TRAPPC6/Trs33"/>
</dbReference>
<comment type="similarity">
    <text evidence="1">Belongs to the TRAPP small subunits family. BET3 subfamily.</text>
</comment>
<dbReference type="STRING" id="675824.A0A1E3Q4K0"/>